<dbReference type="CDD" id="cd09618">
    <property type="entry name" value="CBM9_like_2"/>
    <property type="match status" value="1"/>
</dbReference>
<keyword evidence="1" id="KW-0732">Signal</keyword>
<dbReference type="RefSeq" id="WP_189773001.1">
    <property type="nucleotide sequence ID" value="NZ_BNCK01000008.1"/>
</dbReference>
<sequence>MFVVKKQFFLASSLLLTSLVVAPLTVASPKAKQHFDVARISGDITIDATLNEPQWKNATEVELDIVTRPYDNTPSPIKTKALLMEDGEVFYLAFKAYDPNPEKIRAFLRDRDKSWGDDTVGIKIDTYNDQRSAYRFLVNPMGSQIDGIENEVTQQESDSWDGIWDSAGQITDEGYIVEMALPLRMLNFNESKNIQDWGIELMRFYPREENLRISNIYMDRNNSCELCQLHTASGFEGAKQGDNLIIAPSLVTGKHQQRNENDEWDSSSNTDASLDLRWGITPDILLNATINPDFSTVETDSAQLNINNNFALFFPEKRPFFLDNADYFNSNYNLVYTRNINAPNYGAKITGRKDNHALGVFVTDDDTTNILIPGNRSSSVASIDDKSQAAVLRYRYNYGSDTTLGYISTMRASEDYSNAVHGVDGRFRLSTYDTFKFQYLYSDTEYPEDMFKQFCGDSSDTGCTSPEQAECEFANCDYNEKVLRTLKDDAFSGNAFKASYVHNDEHWHYKVTYDKQNKGFRGDLGFISLIDHNKLVIGGHRKWYAEPGQWWTSARLYSDWDITHNDKGELIEKELDVNASINGIYSSYLSFSYSNRDLVGSRIDKSSLAIDGNTTLFNEEQYTLSGEIKPILGLKLYANLHYGDAIDYTNNRLGLKKQFNTTVNWNVNKHFEMRVKQVFQQLNADQANVFTARLTDMRATYQFDVRSFVRLTLVYNNTNRNPNNYLYINPEDIKSHSKNLSTELLYAYKINPQTVFYLGYSDYHNAEQNFSDLKQNERSMFMKFSYAWIK</sequence>
<organism evidence="4 5">
    <name type="scientific">Thalassotalea marina</name>
    <dbReference type="NCBI Taxonomy" id="1673741"/>
    <lineage>
        <taxon>Bacteria</taxon>
        <taxon>Pseudomonadati</taxon>
        <taxon>Pseudomonadota</taxon>
        <taxon>Gammaproteobacteria</taxon>
        <taxon>Alteromonadales</taxon>
        <taxon>Colwelliaceae</taxon>
        <taxon>Thalassotalea</taxon>
    </lineage>
</organism>
<feature type="domain" description="DUF5916" evidence="3">
    <location>
        <begin position="263"/>
        <end position="342"/>
    </location>
</feature>
<reference evidence="4" key="2">
    <citation type="submission" date="2020-09" db="EMBL/GenBank/DDBJ databases">
        <authorList>
            <person name="Sun Q."/>
            <person name="Kim S."/>
        </authorList>
    </citation>
    <scope>NUCLEOTIDE SEQUENCE</scope>
    <source>
        <strain evidence="4">KCTC 42731</strain>
    </source>
</reference>
<proteinExistence type="predicted"/>
<feature type="signal peptide" evidence="1">
    <location>
        <begin position="1"/>
        <end position="27"/>
    </location>
</feature>
<protein>
    <recommendedName>
        <fullName evidence="6">Hydrolase</fullName>
    </recommendedName>
</protein>
<dbReference type="Pfam" id="PF19313">
    <property type="entry name" value="DUF5916"/>
    <property type="match status" value="1"/>
</dbReference>
<name>A0A919BNF0_9GAMM</name>
<dbReference type="GO" id="GO:0030246">
    <property type="term" value="F:carbohydrate binding"/>
    <property type="evidence" value="ECO:0007669"/>
    <property type="project" value="InterPro"/>
</dbReference>
<feature type="chain" id="PRO_5037918944" description="Hydrolase" evidence="1">
    <location>
        <begin position="28"/>
        <end position="790"/>
    </location>
</feature>
<evidence type="ECO:0008006" key="6">
    <source>
        <dbReference type="Google" id="ProtNLM"/>
    </source>
</evidence>
<comment type="caution">
    <text evidence="4">The sequence shown here is derived from an EMBL/GenBank/DDBJ whole genome shotgun (WGS) entry which is preliminary data.</text>
</comment>
<evidence type="ECO:0000313" key="4">
    <source>
        <dbReference type="EMBL" id="GHG02084.1"/>
    </source>
</evidence>
<evidence type="ECO:0000313" key="5">
    <source>
        <dbReference type="Proteomes" id="UP000623842"/>
    </source>
</evidence>
<dbReference type="SUPFAM" id="SSF49344">
    <property type="entry name" value="CBD9-like"/>
    <property type="match status" value="1"/>
</dbReference>
<reference evidence="4" key="1">
    <citation type="journal article" date="2014" name="Int. J. Syst. Evol. Microbiol.">
        <title>Complete genome sequence of Corynebacterium casei LMG S-19264T (=DSM 44701T), isolated from a smear-ripened cheese.</title>
        <authorList>
            <consortium name="US DOE Joint Genome Institute (JGI-PGF)"/>
            <person name="Walter F."/>
            <person name="Albersmeier A."/>
            <person name="Kalinowski J."/>
            <person name="Ruckert C."/>
        </authorList>
    </citation>
    <scope>NUCLEOTIDE SEQUENCE</scope>
    <source>
        <strain evidence="4">KCTC 42731</strain>
    </source>
</reference>
<evidence type="ECO:0000259" key="3">
    <source>
        <dbReference type="Pfam" id="PF19313"/>
    </source>
</evidence>
<evidence type="ECO:0000259" key="2">
    <source>
        <dbReference type="Pfam" id="PF06452"/>
    </source>
</evidence>
<feature type="domain" description="Carbohydrate-binding" evidence="2">
    <location>
        <begin position="46"/>
        <end position="214"/>
    </location>
</feature>
<dbReference type="GO" id="GO:0016052">
    <property type="term" value="P:carbohydrate catabolic process"/>
    <property type="evidence" value="ECO:0007669"/>
    <property type="project" value="InterPro"/>
</dbReference>
<dbReference type="InterPro" id="IPR045670">
    <property type="entry name" value="DUF5916"/>
</dbReference>
<dbReference type="GO" id="GO:0004553">
    <property type="term" value="F:hydrolase activity, hydrolyzing O-glycosyl compounds"/>
    <property type="evidence" value="ECO:0007669"/>
    <property type="project" value="InterPro"/>
</dbReference>
<gene>
    <name evidence="4" type="ORF">GCM10017161_33640</name>
</gene>
<dbReference type="AlphaFoldDB" id="A0A919BNF0"/>
<evidence type="ECO:0000256" key="1">
    <source>
        <dbReference type="SAM" id="SignalP"/>
    </source>
</evidence>
<accession>A0A919BNF0</accession>
<dbReference type="Gene3D" id="2.60.40.1190">
    <property type="match status" value="1"/>
</dbReference>
<dbReference type="Pfam" id="PF06452">
    <property type="entry name" value="CBM9_1"/>
    <property type="match status" value="1"/>
</dbReference>
<dbReference type="InterPro" id="IPR010502">
    <property type="entry name" value="Carb-bd_dom_fam9"/>
</dbReference>
<dbReference type="EMBL" id="BNCK01000008">
    <property type="protein sequence ID" value="GHG02084.1"/>
    <property type="molecule type" value="Genomic_DNA"/>
</dbReference>
<dbReference type="Proteomes" id="UP000623842">
    <property type="component" value="Unassembled WGS sequence"/>
</dbReference>
<keyword evidence="5" id="KW-1185">Reference proteome</keyword>